<dbReference type="CDD" id="cd05401">
    <property type="entry name" value="NT_GlnE_GlnD_like"/>
    <property type="match status" value="1"/>
</dbReference>
<organism evidence="5 6">
    <name type="scientific">Roseivivax halodurans JCM 10272</name>
    <dbReference type="NCBI Taxonomy" id="1449350"/>
    <lineage>
        <taxon>Bacteria</taxon>
        <taxon>Pseudomonadati</taxon>
        <taxon>Pseudomonadota</taxon>
        <taxon>Alphaproteobacteria</taxon>
        <taxon>Rhodobacterales</taxon>
        <taxon>Roseobacteraceae</taxon>
        <taxon>Roseivivax</taxon>
    </lineage>
</organism>
<dbReference type="STRING" id="1449350.OCH239_02375"/>
<dbReference type="Pfam" id="PF03445">
    <property type="entry name" value="DUF294"/>
    <property type="match status" value="1"/>
</dbReference>
<dbReference type="InterPro" id="IPR000644">
    <property type="entry name" value="CBS_dom"/>
</dbReference>
<dbReference type="CDD" id="cd00038">
    <property type="entry name" value="CAP_ED"/>
    <property type="match status" value="1"/>
</dbReference>
<protein>
    <submittedName>
        <fullName evidence="5">Histidine kinase</fullName>
    </submittedName>
</protein>
<evidence type="ECO:0000256" key="1">
    <source>
        <dbReference type="ARBA" id="ARBA00023122"/>
    </source>
</evidence>
<feature type="domain" description="CBS" evidence="4">
    <location>
        <begin position="148"/>
        <end position="206"/>
    </location>
</feature>
<dbReference type="InterPro" id="IPR018821">
    <property type="entry name" value="DUF294_put_nucleoTrafse_sb-bd"/>
</dbReference>
<dbReference type="PROSITE" id="PS51371">
    <property type="entry name" value="CBS"/>
    <property type="match status" value="2"/>
</dbReference>
<dbReference type="PATRIC" id="fig|1449350.3.peg.480"/>
<evidence type="ECO:0000259" key="3">
    <source>
        <dbReference type="PROSITE" id="PS50042"/>
    </source>
</evidence>
<dbReference type="Proteomes" id="UP000022447">
    <property type="component" value="Unassembled WGS sequence"/>
</dbReference>
<dbReference type="PANTHER" id="PTHR43080:SF2">
    <property type="entry name" value="CBS DOMAIN-CONTAINING PROTEIN"/>
    <property type="match status" value="1"/>
</dbReference>
<dbReference type="InterPro" id="IPR005105">
    <property type="entry name" value="GlnD_Uridyltrans_N"/>
</dbReference>
<dbReference type="SMART" id="SM00100">
    <property type="entry name" value="cNMP"/>
    <property type="match status" value="1"/>
</dbReference>
<dbReference type="SMART" id="SM00116">
    <property type="entry name" value="CBS"/>
    <property type="match status" value="2"/>
</dbReference>
<feature type="domain" description="Cyclic nucleotide-binding" evidence="3">
    <location>
        <begin position="17"/>
        <end position="124"/>
    </location>
</feature>
<keyword evidence="6" id="KW-1185">Reference proteome</keyword>
<dbReference type="InterPro" id="IPR000595">
    <property type="entry name" value="cNMP-bd_dom"/>
</dbReference>
<dbReference type="OrthoDB" id="9808528at2"/>
<dbReference type="InterPro" id="IPR043519">
    <property type="entry name" value="NT_sf"/>
</dbReference>
<dbReference type="GO" id="GO:0008773">
    <property type="term" value="F:[protein-PII] uridylyltransferase activity"/>
    <property type="evidence" value="ECO:0007669"/>
    <property type="project" value="InterPro"/>
</dbReference>
<dbReference type="SUPFAM" id="SSF81301">
    <property type="entry name" value="Nucleotidyltransferase"/>
    <property type="match status" value="1"/>
</dbReference>
<dbReference type="GO" id="GO:0016301">
    <property type="term" value="F:kinase activity"/>
    <property type="evidence" value="ECO:0007669"/>
    <property type="project" value="UniProtKB-KW"/>
</dbReference>
<dbReference type="PROSITE" id="PS50042">
    <property type="entry name" value="CNMP_BINDING_3"/>
    <property type="match status" value="1"/>
</dbReference>
<dbReference type="SUPFAM" id="SSF51206">
    <property type="entry name" value="cAMP-binding domain-like"/>
    <property type="match status" value="1"/>
</dbReference>
<evidence type="ECO:0000256" key="2">
    <source>
        <dbReference type="PROSITE-ProRule" id="PRU00703"/>
    </source>
</evidence>
<dbReference type="PANTHER" id="PTHR43080">
    <property type="entry name" value="CBS DOMAIN-CONTAINING PROTEIN CBSX3, MITOCHONDRIAL"/>
    <property type="match status" value="1"/>
</dbReference>
<dbReference type="eggNOG" id="COG2905">
    <property type="taxonomic scope" value="Bacteria"/>
</dbReference>
<proteinExistence type="predicted"/>
<keyword evidence="5" id="KW-0418">Kinase</keyword>
<dbReference type="AlphaFoldDB" id="X7ENB4"/>
<dbReference type="Pfam" id="PF10335">
    <property type="entry name" value="DUF294_C"/>
    <property type="match status" value="1"/>
</dbReference>
<feature type="domain" description="CBS" evidence="4">
    <location>
        <begin position="212"/>
        <end position="268"/>
    </location>
</feature>
<dbReference type="EMBL" id="JALZ01000001">
    <property type="protein sequence ID" value="ETX16691.1"/>
    <property type="molecule type" value="Genomic_DNA"/>
</dbReference>
<dbReference type="InterPro" id="IPR046342">
    <property type="entry name" value="CBS_dom_sf"/>
</dbReference>
<dbReference type="RefSeq" id="WP_037257990.1">
    <property type="nucleotide sequence ID" value="NZ_JALZ01000001.1"/>
</dbReference>
<dbReference type="Pfam" id="PF00027">
    <property type="entry name" value="cNMP_binding"/>
    <property type="match status" value="1"/>
</dbReference>
<comment type="caution">
    <text evidence="5">The sequence shown here is derived from an EMBL/GenBank/DDBJ whole genome shotgun (WGS) entry which is preliminary data.</text>
</comment>
<accession>X7ENB4</accession>
<sequence length="607" mass="66174">MALTNDALRDFLSTLDPYAALPPEVRADLVTRFHQADAAPGGTVYTFGERLDGLYIVVTGAISVTDEHGSQVSLLGPRNSFGERGLGRDGVAATTAVAQEPTTLLVLPAADYHALTRDHDHVRRFFDRTRRERPRVDDLATARVETLMARQPLTCRPDATAREAAERMRDAHVSSIGVTDGDRLVGILTIRDVSGKIVAGALPADTPVTQIMTPDPITLEPSALGSDVLHAMMEHRIGHLPICEAGRLVGMVTQTDLTRHQAVTSADIVGEIAAAGEAREMASVTRRIPQLLAQLVAAGHRHEVTTRLITDIADAATRRLLALAEETLGPPPVPYLWLACGSQGRQEQTGVSDQDNCLILSDDVEPGNMRYFEELATFVCDGLDACGYVYCPGDMMATNPRWRQPLRTWRQYFTSWIAKPVPEAQMLASVMFDLRAIGGDRTLFETLREETLGTAQGNSIFVSHMIANSLKHTPPLGLMRGLALIRSGERKNTIDLKHSGTVPIIDLARVYALQGRLQPVNTRARLEAAKAAGLISSRGGQDLLDAYDHIAETRLEHQARQVRRGEKPDNFLAPATLSDFDRAHLRDAFVVVKGMQSAIGHGRGMLS</sequence>
<keyword evidence="1 2" id="KW-0129">CBS domain</keyword>
<dbReference type="InterPro" id="IPR014710">
    <property type="entry name" value="RmlC-like_jellyroll"/>
</dbReference>
<dbReference type="Gene3D" id="3.10.580.10">
    <property type="entry name" value="CBS-domain"/>
    <property type="match status" value="1"/>
</dbReference>
<evidence type="ECO:0000313" key="6">
    <source>
        <dbReference type="Proteomes" id="UP000022447"/>
    </source>
</evidence>
<keyword evidence="5" id="KW-0808">Transferase</keyword>
<name>X7ENB4_9RHOB</name>
<reference evidence="5 6" key="1">
    <citation type="submission" date="2014-01" db="EMBL/GenBank/DDBJ databases">
        <title>Roseivivax halodurans JCM 10272 Genome Sequencing.</title>
        <authorList>
            <person name="Lai Q."/>
            <person name="Li G."/>
            <person name="Shao Z."/>
        </authorList>
    </citation>
    <scope>NUCLEOTIDE SEQUENCE [LARGE SCALE GENOMIC DNA]</scope>
    <source>
        <strain evidence="5 6">JCM 10272</strain>
    </source>
</reference>
<evidence type="ECO:0000313" key="5">
    <source>
        <dbReference type="EMBL" id="ETX16691.1"/>
    </source>
</evidence>
<dbReference type="Gene3D" id="2.60.120.10">
    <property type="entry name" value="Jelly Rolls"/>
    <property type="match status" value="1"/>
</dbReference>
<dbReference type="SUPFAM" id="SSF54631">
    <property type="entry name" value="CBS-domain pair"/>
    <property type="match status" value="1"/>
</dbReference>
<evidence type="ECO:0000259" key="4">
    <source>
        <dbReference type="PROSITE" id="PS51371"/>
    </source>
</evidence>
<dbReference type="InterPro" id="IPR018490">
    <property type="entry name" value="cNMP-bd_dom_sf"/>
</dbReference>
<dbReference type="CDD" id="cd04587">
    <property type="entry name" value="CBS_pair_CAP-ED_NT_Pol-beta-like_DUF294_assoc"/>
    <property type="match status" value="1"/>
</dbReference>
<dbReference type="InterPro" id="IPR051257">
    <property type="entry name" value="Diverse_CBS-Domain"/>
</dbReference>
<dbReference type="Pfam" id="PF00571">
    <property type="entry name" value="CBS"/>
    <property type="match status" value="2"/>
</dbReference>
<gene>
    <name evidence="5" type="ORF">OCH239_02375</name>
</gene>